<keyword evidence="2" id="KW-1185">Reference proteome</keyword>
<dbReference type="Pfam" id="PF08713">
    <property type="entry name" value="DNA_alkylation"/>
    <property type="match status" value="1"/>
</dbReference>
<accession>A0A9X4H4F8</accession>
<name>A0A9X4H4F8_9FIRM</name>
<evidence type="ECO:0000313" key="2">
    <source>
        <dbReference type="Proteomes" id="UP001154312"/>
    </source>
</evidence>
<dbReference type="Proteomes" id="UP001154312">
    <property type="component" value="Unassembled WGS sequence"/>
</dbReference>
<evidence type="ECO:0000313" key="1">
    <source>
        <dbReference type="EMBL" id="MDF9408718.1"/>
    </source>
</evidence>
<dbReference type="PANTHER" id="PTHR34070:SF1">
    <property type="entry name" value="DNA ALKYLATION REPAIR PROTEIN"/>
    <property type="match status" value="1"/>
</dbReference>
<gene>
    <name evidence="1" type="ORF">L7E55_10190</name>
</gene>
<dbReference type="EMBL" id="JAKOAV010000018">
    <property type="protein sequence ID" value="MDF9408718.1"/>
    <property type="molecule type" value="Genomic_DNA"/>
</dbReference>
<dbReference type="CDD" id="cd06561">
    <property type="entry name" value="AlkD_like"/>
    <property type="match status" value="1"/>
</dbReference>
<sequence>MGDVVSIIRKELEQNIDEKTKNNSQRFFKEEVKVYGVKSSIVGKIAKKHFDEIKHKDKEEIFSLCEQLLETGYCEDAFIAFDWSYRIHKNYMPDDIEMFERWIEKYVDNWAKCDTLCNHSIGSFIEQFPQYIKNLKSWARADNRWLKRASAVTLILPARKGDFLRDIFEISDSLLKDKDDLVQKGYGWMLKEASKVHQNEVFNYVMKNKKDMPRTALRYSIEKMPKDLKEQAMKK</sequence>
<dbReference type="AlphaFoldDB" id="A0A9X4H4F8"/>
<dbReference type="InterPro" id="IPR016024">
    <property type="entry name" value="ARM-type_fold"/>
</dbReference>
<dbReference type="Gene3D" id="1.25.10.90">
    <property type="match status" value="1"/>
</dbReference>
<dbReference type="PANTHER" id="PTHR34070">
    <property type="entry name" value="ARMADILLO-TYPE FOLD"/>
    <property type="match status" value="1"/>
</dbReference>
<comment type="caution">
    <text evidence="1">The sequence shown here is derived from an EMBL/GenBank/DDBJ whole genome shotgun (WGS) entry which is preliminary data.</text>
</comment>
<dbReference type="InterPro" id="IPR014825">
    <property type="entry name" value="DNA_alkylation"/>
</dbReference>
<organism evidence="1 2">
    <name type="scientific">Pelotomaculum isophthalicicum JI</name>
    <dbReference type="NCBI Taxonomy" id="947010"/>
    <lineage>
        <taxon>Bacteria</taxon>
        <taxon>Bacillati</taxon>
        <taxon>Bacillota</taxon>
        <taxon>Clostridia</taxon>
        <taxon>Eubacteriales</taxon>
        <taxon>Desulfotomaculaceae</taxon>
        <taxon>Pelotomaculum</taxon>
    </lineage>
</organism>
<protein>
    <submittedName>
        <fullName evidence="1">DNA alkylation repair protein</fullName>
    </submittedName>
</protein>
<dbReference type="RefSeq" id="WP_277444097.1">
    <property type="nucleotide sequence ID" value="NZ_JAKOAV010000018.1"/>
</dbReference>
<dbReference type="SUPFAM" id="SSF48371">
    <property type="entry name" value="ARM repeat"/>
    <property type="match status" value="1"/>
</dbReference>
<proteinExistence type="predicted"/>
<reference evidence="1" key="1">
    <citation type="submission" date="2022-02" db="EMBL/GenBank/DDBJ databases">
        <authorList>
            <person name="Leng L."/>
        </authorList>
    </citation>
    <scope>NUCLEOTIDE SEQUENCE</scope>
    <source>
        <strain evidence="1">JI</strain>
    </source>
</reference>